<dbReference type="OMA" id="ANTHEHR"/>
<dbReference type="InterPro" id="IPR008928">
    <property type="entry name" value="6-hairpin_glycosidase_sf"/>
</dbReference>
<dbReference type="KEGG" id="bcom:BAUCODRAFT_426821"/>
<dbReference type="GO" id="GO:0005975">
    <property type="term" value="P:carbohydrate metabolic process"/>
    <property type="evidence" value="ECO:0007669"/>
    <property type="project" value="InterPro"/>
</dbReference>
<proteinExistence type="predicted"/>
<dbReference type="GeneID" id="19114221"/>
<protein>
    <submittedName>
        <fullName evidence="1">Glycoside hydrolase family 76 protein</fullName>
    </submittedName>
</protein>
<dbReference type="AlphaFoldDB" id="M2LV16"/>
<dbReference type="OrthoDB" id="9984024at2759"/>
<dbReference type="Pfam" id="PF03663">
    <property type="entry name" value="Glyco_hydro_76"/>
    <property type="match status" value="2"/>
</dbReference>
<evidence type="ECO:0000313" key="1">
    <source>
        <dbReference type="EMBL" id="EMC98457.1"/>
    </source>
</evidence>
<keyword evidence="2" id="KW-1185">Reference proteome</keyword>
<dbReference type="PANTHER" id="PTHR47791">
    <property type="entry name" value="MEIOTICALLY UP-REGULATED GENE 191 PROTEIN"/>
    <property type="match status" value="1"/>
</dbReference>
<reference evidence="1 2" key="1">
    <citation type="journal article" date="2012" name="PLoS Pathog.">
        <title>Diverse lifestyles and strategies of plant pathogenesis encoded in the genomes of eighteen Dothideomycetes fungi.</title>
        <authorList>
            <person name="Ohm R.A."/>
            <person name="Feau N."/>
            <person name="Henrissat B."/>
            <person name="Schoch C.L."/>
            <person name="Horwitz B.A."/>
            <person name="Barry K.W."/>
            <person name="Condon B.J."/>
            <person name="Copeland A.C."/>
            <person name="Dhillon B."/>
            <person name="Glaser F."/>
            <person name="Hesse C.N."/>
            <person name="Kosti I."/>
            <person name="LaButti K."/>
            <person name="Lindquist E.A."/>
            <person name="Lucas S."/>
            <person name="Salamov A.A."/>
            <person name="Bradshaw R.E."/>
            <person name="Ciuffetti L."/>
            <person name="Hamelin R.C."/>
            <person name="Kema G.H.J."/>
            <person name="Lawrence C."/>
            <person name="Scott J.A."/>
            <person name="Spatafora J.W."/>
            <person name="Turgeon B.G."/>
            <person name="de Wit P.J.G.M."/>
            <person name="Zhong S."/>
            <person name="Goodwin S.B."/>
            <person name="Grigoriev I.V."/>
        </authorList>
    </citation>
    <scope>NUCLEOTIDE SEQUENCE [LARGE SCALE GENOMIC DNA]</scope>
    <source>
        <strain evidence="1 2">UAMH 10762</strain>
    </source>
</reference>
<dbReference type="EMBL" id="KB445553">
    <property type="protein sequence ID" value="EMC98457.1"/>
    <property type="molecule type" value="Genomic_DNA"/>
</dbReference>
<dbReference type="RefSeq" id="XP_007675065.1">
    <property type="nucleotide sequence ID" value="XM_007676875.1"/>
</dbReference>
<dbReference type="GO" id="GO:0016787">
    <property type="term" value="F:hydrolase activity"/>
    <property type="evidence" value="ECO:0007669"/>
    <property type="project" value="UniProtKB-KW"/>
</dbReference>
<evidence type="ECO:0000313" key="2">
    <source>
        <dbReference type="Proteomes" id="UP000011761"/>
    </source>
</evidence>
<keyword evidence="1" id="KW-0378">Hydrolase</keyword>
<dbReference type="PANTHER" id="PTHR47791:SF2">
    <property type="entry name" value="ENDO MANNANASE, GH76 FAMILY (EUROFUNG)"/>
    <property type="match status" value="1"/>
</dbReference>
<organism evidence="1 2">
    <name type="scientific">Baudoinia panamericana (strain UAMH 10762)</name>
    <name type="common">Angels' share fungus</name>
    <name type="synonym">Baudoinia compniacensis (strain UAMH 10762)</name>
    <dbReference type="NCBI Taxonomy" id="717646"/>
    <lineage>
        <taxon>Eukaryota</taxon>
        <taxon>Fungi</taxon>
        <taxon>Dikarya</taxon>
        <taxon>Ascomycota</taxon>
        <taxon>Pezizomycotina</taxon>
        <taxon>Dothideomycetes</taxon>
        <taxon>Dothideomycetidae</taxon>
        <taxon>Mycosphaerellales</taxon>
        <taxon>Teratosphaeriaceae</taxon>
        <taxon>Baudoinia</taxon>
    </lineage>
</organism>
<dbReference type="Proteomes" id="UP000011761">
    <property type="component" value="Unassembled WGS sequence"/>
</dbReference>
<dbReference type="HOGENOM" id="CLU_030049_2_0_1"/>
<dbReference type="SUPFAM" id="SSF48208">
    <property type="entry name" value="Six-hairpin glycosidases"/>
    <property type="match status" value="1"/>
</dbReference>
<dbReference type="InterPro" id="IPR005198">
    <property type="entry name" value="Glyco_hydro_76"/>
</dbReference>
<name>M2LV16_BAUPA</name>
<dbReference type="Gene3D" id="1.50.10.20">
    <property type="match status" value="1"/>
</dbReference>
<sequence length="415" mass="46407">MSTIEQAVQVAEQTKHDLPLWAVMPIEVPAHLHDTSQACIDMYMLSNDHQSGGINGIGWWQWANGYTATTLNDANTHEHRNSAMLNSNIRKCEQQYSNFINEYNDDSLWWALLCLHTFNITGDQWFLAKAKIVWRHLRDSNSVCGKGEKECCGKDMEGGCYWTTRPGEGYINAITTGLYAELSVRLYLATHEPKTGGRHSVFSKLGRVIKGDHVSQADEYLQAARCSLEWIVRCVYRSDNSLIMDGIHSEKNELSTATFTYNTGVAIGASALLYQATSNEDYLTLACHMAHCAMRNRDWIEENGVLTDLGPQGRNGRDPRKNDDGVGFKAVLMRHLGTLFKVIQVTQPADPQARETAQLLKQFVNVNLDSQLRRNTNGNSQYGPWWNGPFECPTSHSQMAVLDVMAAAVLVNGGS</sequence>
<dbReference type="InterPro" id="IPR053169">
    <property type="entry name" value="MUG_Protein"/>
</dbReference>
<gene>
    <name evidence="1" type="ORF">BAUCODRAFT_426821</name>
</gene>
<dbReference type="eggNOG" id="ENOG502S9UU">
    <property type="taxonomic scope" value="Eukaryota"/>
</dbReference>
<accession>M2LV16</accession>